<dbReference type="InterPro" id="IPR013229">
    <property type="entry name" value="PEGA"/>
</dbReference>
<dbReference type="Proteomes" id="UP000320496">
    <property type="component" value="Chromosome"/>
</dbReference>
<reference evidence="2 3" key="1">
    <citation type="submission" date="2019-02" db="EMBL/GenBank/DDBJ databases">
        <title>Deep-cultivation of Planctomycetes and their phenomic and genomic characterization uncovers novel biology.</title>
        <authorList>
            <person name="Wiegand S."/>
            <person name="Jogler M."/>
            <person name="Boedeker C."/>
            <person name="Pinto D."/>
            <person name="Vollmers J."/>
            <person name="Rivas-Marin E."/>
            <person name="Kohn T."/>
            <person name="Peeters S.H."/>
            <person name="Heuer A."/>
            <person name="Rast P."/>
            <person name="Oberbeckmann S."/>
            <person name="Bunk B."/>
            <person name="Jeske O."/>
            <person name="Meyerdierks A."/>
            <person name="Storesund J.E."/>
            <person name="Kallscheuer N."/>
            <person name="Luecker S."/>
            <person name="Lage O.M."/>
            <person name="Pohl T."/>
            <person name="Merkel B.J."/>
            <person name="Hornburger P."/>
            <person name="Mueller R.-W."/>
            <person name="Bruemmer F."/>
            <person name="Labrenz M."/>
            <person name="Spormann A.M."/>
            <person name="Op den Camp H."/>
            <person name="Overmann J."/>
            <person name="Amann R."/>
            <person name="Jetten M.S.M."/>
            <person name="Mascher T."/>
            <person name="Medema M.H."/>
            <person name="Devos D.P."/>
            <person name="Kaster A.-K."/>
            <person name="Ovreas L."/>
            <person name="Rohde M."/>
            <person name="Galperin M.Y."/>
            <person name="Jogler C."/>
        </authorList>
    </citation>
    <scope>NUCLEOTIDE SEQUENCE [LARGE SCALE GENOMIC DNA]</scope>
    <source>
        <strain evidence="2 3">Mal4</strain>
    </source>
</reference>
<dbReference type="KEGG" id="mri:Mal4_30600"/>
<dbReference type="Pfam" id="PF08308">
    <property type="entry name" value="PEGA"/>
    <property type="match status" value="1"/>
</dbReference>
<keyword evidence="3" id="KW-1185">Reference proteome</keyword>
<dbReference type="RefSeq" id="WP_145369983.1">
    <property type="nucleotide sequence ID" value="NZ_CP036275.1"/>
</dbReference>
<accession>A0A517Z8B0</accession>
<name>A0A517Z8B0_9PLAN</name>
<feature type="domain" description="PEGA" evidence="1">
    <location>
        <begin position="27"/>
        <end position="72"/>
    </location>
</feature>
<evidence type="ECO:0000313" key="3">
    <source>
        <dbReference type="Proteomes" id="UP000320496"/>
    </source>
</evidence>
<gene>
    <name evidence="2" type="ORF">Mal4_30600</name>
</gene>
<dbReference type="PROSITE" id="PS51257">
    <property type="entry name" value="PROKAR_LIPOPROTEIN"/>
    <property type="match status" value="1"/>
</dbReference>
<evidence type="ECO:0000259" key="1">
    <source>
        <dbReference type="Pfam" id="PF08308"/>
    </source>
</evidence>
<dbReference type="EMBL" id="CP036275">
    <property type="protein sequence ID" value="QDU38730.1"/>
    <property type="molecule type" value="Genomic_DNA"/>
</dbReference>
<protein>
    <submittedName>
        <fullName evidence="2">PEGA domain protein</fullName>
    </submittedName>
</protein>
<evidence type="ECO:0000313" key="2">
    <source>
        <dbReference type="EMBL" id="QDU38730.1"/>
    </source>
</evidence>
<sequence>MADRLRFLTLLALTVLLVTSSGCVSRRLTIRTDPPGALVEVDGERLGLTPVSMDFTYYGEREITLSAPGYETEVIRQPIPTPWYQVPPFDFVSDNFLPVRLTNRHDFTYRLRPRDPSHDDHDNLRNAANNFRSQAQVGP</sequence>
<organism evidence="2 3">
    <name type="scientific">Maioricimonas rarisocia</name>
    <dbReference type="NCBI Taxonomy" id="2528026"/>
    <lineage>
        <taxon>Bacteria</taxon>
        <taxon>Pseudomonadati</taxon>
        <taxon>Planctomycetota</taxon>
        <taxon>Planctomycetia</taxon>
        <taxon>Planctomycetales</taxon>
        <taxon>Planctomycetaceae</taxon>
        <taxon>Maioricimonas</taxon>
    </lineage>
</organism>
<proteinExistence type="predicted"/>
<dbReference type="AlphaFoldDB" id="A0A517Z8B0"/>
<dbReference type="OrthoDB" id="272812at2"/>